<dbReference type="SUPFAM" id="SSF47473">
    <property type="entry name" value="EF-hand"/>
    <property type="match status" value="1"/>
</dbReference>
<evidence type="ECO:0000256" key="4">
    <source>
        <dbReference type="ARBA" id="ARBA00023002"/>
    </source>
</evidence>
<keyword evidence="6" id="KW-0285">Flavoprotein</keyword>
<keyword evidence="5 6" id="KW-0642">Proline metabolism</keyword>
<organism evidence="9 10">
    <name type="scientific">Edaphochlamys debaryana</name>
    <dbReference type="NCBI Taxonomy" id="47281"/>
    <lineage>
        <taxon>Eukaryota</taxon>
        <taxon>Viridiplantae</taxon>
        <taxon>Chlorophyta</taxon>
        <taxon>core chlorophytes</taxon>
        <taxon>Chlorophyceae</taxon>
        <taxon>CS clade</taxon>
        <taxon>Chlamydomonadales</taxon>
        <taxon>Chlamydomonadales incertae sedis</taxon>
        <taxon>Edaphochlamys</taxon>
    </lineage>
</organism>
<dbReference type="GO" id="GO:0010133">
    <property type="term" value="P:L-proline catabolic process to L-glutamate"/>
    <property type="evidence" value="ECO:0007669"/>
    <property type="project" value="TreeGrafter"/>
</dbReference>
<dbReference type="GO" id="GO:0071949">
    <property type="term" value="F:FAD binding"/>
    <property type="evidence" value="ECO:0007669"/>
    <property type="project" value="TreeGrafter"/>
</dbReference>
<dbReference type="EC" id="1.5.5.2" evidence="2 6"/>
<feature type="compositionally biased region" description="Low complexity" evidence="7">
    <location>
        <begin position="149"/>
        <end position="166"/>
    </location>
</feature>
<sequence>MRSAVPAGLRTARAVRGPVPLSVFKTYGFSSHETEPKADLTFTDHAAIFEGRSTADLLRALVVLRLCAVQPLASNSEALLEAARRRLGDERALGFVKDTFYGHFIAGKEPADVWGRMNALRANGIGAILDWAEEEDLLHHCTPSATAAATTPAASAAPAAAGSGSTRPRVSAREPLGGETLVQSRVAARTYEYQSEDACDRHAAAFAAAIDTAANLPGQGFAAIKLSALGDPTLLQHLADAVRSVRALFEAYDLNSDGSVSADEFAAVYEKLAAAAGITATDDERRRLWAWLDPRAQGSIDLISWTHRMDLRRLPDMAASMQAQAPAVPGAPSPQRPWELSTDEQRQLEALFGRLEGLVARAIRKGVKLMIDAEQSSLRPAIDLIGQQLMREYNCANPAEGEPAEARVFITYQAYLRDAEQRLQDDLARAQREGYVLGAKLVRGAYLHLERRAAAEAGLPPPVWDRIEDTHACFERSLDSLLCAAKEGRAELMLGSHNKASVEQAVAAMSRLGLDPAEAPVYFGQLLGMADSLTFTLGRHGYRVFKYTPYGSVDKVIPYLLRRVNENQYITAGGKQDVALLWAELWRRALHASPLGGLMGAGGSGGGSARASAT</sequence>
<dbReference type="PROSITE" id="PS00018">
    <property type="entry name" value="EF_HAND_1"/>
    <property type="match status" value="1"/>
</dbReference>
<gene>
    <name evidence="9" type="ORF">HYH03_013318</name>
</gene>
<evidence type="ECO:0000256" key="3">
    <source>
        <dbReference type="ARBA" id="ARBA00022837"/>
    </source>
</evidence>
<feature type="region of interest" description="Disordered" evidence="7">
    <location>
        <begin position="149"/>
        <end position="176"/>
    </location>
</feature>
<comment type="similarity">
    <text evidence="1 6">Belongs to the proline oxidase family.</text>
</comment>
<dbReference type="Proteomes" id="UP000612055">
    <property type="component" value="Unassembled WGS sequence"/>
</dbReference>
<dbReference type="Pfam" id="PF01619">
    <property type="entry name" value="Pro_dh"/>
    <property type="match status" value="1"/>
</dbReference>
<dbReference type="PANTHER" id="PTHR13914">
    <property type="entry name" value="PROLINE OXIDASE"/>
    <property type="match status" value="1"/>
</dbReference>
<dbReference type="Gene3D" id="3.20.20.220">
    <property type="match status" value="2"/>
</dbReference>
<dbReference type="SUPFAM" id="SSF51730">
    <property type="entry name" value="FAD-linked oxidoreductase"/>
    <property type="match status" value="1"/>
</dbReference>
<dbReference type="InterPro" id="IPR011992">
    <property type="entry name" value="EF-hand-dom_pair"/>
</dbReference>
<evidence type="ECO:0000256" key="2">
    <source>
        <dbReference type="ARBA" id="ARBA00012695"/>
    </source>
</evidence>
<evidence type="ECO:0000256" key="6">
    <source>
        <dbReference type="RuleBase" id="RU364054"/>
    </source>
</evidence>
<proteinExistence type="inferred from homology"/>
<dbReference type="InterPro" id="IPR002872">
    <property type="entry name" value="Proline_DH_dom"/>
</dbReference>
<dbReference type="InterPro" id="IPR029041">
    <property type="entry name" value="FAD-linked_oxidoreductase-like"/>
</dbReference>
<dbReference type="InterPro" id="IPR002048">
    <property type="entry name" value="EF_hand_dom"/>
</dbReference>
<comment type="catalytic activity">
    <reaction evidence="6">
        <text>L-proline + a quinone = (S)-1-pyrroline-5-carboxylate + a quinol + H(+)</text>
        <dbReference type="Rhea" id="RHEA:23784"/>
        <dbReference type="ChEBI" id="CHEBI:15378"/>
        <dbReference type="ChEBI" id="CHEBI:17388"/>
        <dbReference type="ChEBI" id="CHEBI:24646"/>
        <dbReference type="ChEBI" id="CHEBI:60039"/>
        <dbReference type="ChEBI" id="CHEBI:132124"/>
        <dbReference type="EC" id="1.5.5.2"/>
    </reaction>
</comment>
<keyword evidence="10" id="KW-1185">Reference proteome</keyword>
<dbReference type="OrthoDB" id="5464at2759"/>
<dbReference type="InterPro" id="IPR018247">
    <property type="entry name" value="EF_Hand_1_Ca_BS"/>
</dbReference>
<evidence type="ECO:0000313" key="9">
    <source>
        <dbReference type="EMBL" id="KAG2488176.1"/>
    </source>
</evidence>
<protein>
    <recommendedName>
        <fullName evidence="2 6">Proline dehydrogenase</fullName>
        <ecNumber evidence="2 6">1.5.5.2</ecNumber>
    </recommendedName>
</protein>
<dbReference type="InterPro" id="IPR015659">
    <property type="entry name" value="Proline_oxidase"/>
</dbReference>
<keyword evidence="3" id="KW-0106">Calcium</keyword>
<dbReference type="EMBL" id="JAEHOE010000087">
    <property type="protein sequence ID" value="KAG2488176.1"/>
    <property type="molecule type" value="Genomic_DNA"/>
</dbReference>
<feature type="domain" description="EF-hand" evidence="8">
    <location>
        <begin position="240"/>
        <end position="275"/>
    </location>
</feature>
<dbReference type="PROSITE" id="PS50222">
    <property type="entry name" value="EF_HAND_2"/>
    <property type="match status" value="1"/>
</dbReference>
<accession>A0A835XQE2</accession>
<keyword evidence="6" id="KW-0274">FAD</keyword>
<comment type="cofactor">
    <cofactor evidence="6">
        <name>FAD</name>
        <dbReference type="ChEBI" id="CHEBI:57692"/>
    </cofactor>
</comment>
<evidence type="ECO:0000259" key="8">
    <source>
        <dbReference type="PROSITE" id="PS50222"/>
    </source>
</evidence>
<name>A0A835XQE2_9CHLO</name>
<dbReference type="GO" id="GO:0005509">
    <property type="term" value="F:calcium ion binding"/>
    <property type="evidence" value="ECO:0007669"/>
    <property type="project" value="InterPro"/>
</dbReference>
<comment type="function">
    <text evidence="6">Converts proline to delta-1-pyrroline-5-carboxylate.</text>
</comment>
<comment type="caution">
    <text evidence="9">The sequence shown here is derived from an EMBL/GenBank/DDBJ whole genome shotgun (WGS) entry which is preliminary data.</text>
</comment>
<evidence type="ECO:0000256" key="1">
    <source>
        <dbReference type="ARBA" id="ARBA00005869"/>
    </source>
</evidence>
<evidence type="ECO:0000256" key="5">
    <source>
        <dbReference type="ARBA" id="ARBA00023062"/>
    </source>
</evidence>
<evidence type="ECO:0000256" key="7">
    <source>
        <dbReference type="SAM" id="MobiDB-lite"/>
    </source>
</evidence>
<dbReference type="PANTHER" id="PTHR13914:SF0">
    <property type="entry name" value="PROLINE DEHYDROGENASE 1, MITOCHONDRIAL"/>
    <property type="match status" value="1"/>
</dbReference>
<reference evidence="9" key="1">
    <citation type="journal article" date="2020" name="bioRxiv">
        <title>Comparative genomics of Chlamydomonas.</title>
        <authorList>
            <person name="Craig R.J."/>
            <person name="Hasan A.R."/>
            <person name="Ness R.W."/>
            <person name="Keightley P.D."/>
        </authorList>
    </citation>
    <scope>NUCLEOTIDE SEQUENCE</scope>
    <source>
        <strain evidence="9">CCAP 11/70</strain>
    </source>
</reference>
<dbReference type="GO" id="GO:0004657">
    <property type="term" value="F:proline dehydrogenase activity"/>
    <property type="evidence" value="ECO:0007669"/>
    <property type="project" value="UniProtKB-EC"/>
</dbReference>
<dbReference type="GO" id="GO:0005739">
    <property type="term" value="C:mitochondrion"/>
    <property type="evidence" value="ECO:0007669"/>
    <property type="project" value="TreeGrafter"/>
</dbReference>
<dbReference type="AlphaFoldDB" id="A0A835XQE2"/>
<keyword evidence="4 6" id="KW-0560">Oxidoreductase</keyword>
<evidence type="ECO:0000313" key="10">
    <source>
        <dbReference type="Proteomes" id="UP000612055"/>
    </source>
</evidence>